<dbReference type="AlphaFoldDB" id="A0A1S6IWE4"/>
<proteinExistence type="inferred from homology"/>
<dbReference type="EMBL" id="CP019698">
    <property type="protein sequence ID" value="AQS59107.1"/>
    <property type="molecule type" value="Genomic_DNA"/>
</dbReference>
<dbReference type="PANTHER" id="PTHR30050">
    <property type="entry name" value="CHROMOSOMAL REPLICATION INITIATOR PROTEIN DNAA"/>
    <property type="match status" value="1"/>
</dbReference>
<keyword evidence="2" id="KW-0547">Nucleotide-binding</keyword>
<dbReference type="PANTHER" id="PTHR30050:SF4">
    <property type="entry name" value="ATP-BINDING PROTEIN RV3427C IN INSERTION SEQUENCE-RELATED"/>
    <property type="match status" value="1"/>
</dbReference>
<dbReference type="SMART" id="SM00382">
    <property type="entry name" value="AAA"/>
    <property type="match status" value="1"/>
</dbReference>
<evidence type="ECO:0000256" key="1">
    <source>
        <dbReference type="ARBA" id="ARBA00008059"/>
    </source>
</evidence>
<protein>
    <submittedName>
        <fullName evidence="6">AAA family ATPase</fullName>
    </submittedName>
</protein>
<evidence type="ECO:0000313" key="5">
    <source>
        <dbReference type="EMBL" id="AQS58057.1"/>
    </source>
</evidence>
<dbReference type="GO" id="GO:0005524">
    <property type="term" value="F:ATP binding"/>
    <property type="evidence" value="ECO:0007669"/>
    <property type="project" value="UniProtKB-KW"/>
</dbReference>
<dbReference type="InterPro" id="IPR002611">
    <property type="entry name" value="IstB_ATP-bd"/>
</dbReference>
<gene>
    <name evidence="5" type="ORF">B0537_02460</name>
    <name evidence="6" type="ORF">B0537_08450</name>
</gene>
<dbReference type="RefSeq" id="WP_077713016.1">
    <property type="nucleotide sequence ID" value="NZ_CP019698.1"/>
</dbReference>
<keyword evidence="3" id="KW-0067">ATP-binding</keyword>
<feature type="domain" description="AAA+ ATPase" evidence="4">
    <location>
        <begin position="99"/>
        <end position="231"/>
    </location>
</feature>
<dbReference type="InterPro" id="IPR003593">
    <property type="entry name" value="AAA+_ATPase"/>
</dbReference>
<reference evidence="6 7" key="1">
    <citation type="journal article" date="2016" name="Int. J. Syst. Evol. Microbiol.">
        <title>Desulfotomaculum ferrireducens sp. nov., a moderately thermophilic sulfate-reducing and dissimilatory Fe(III)-reducing bacterium isolated from compost.</title>
        <authorList>
            <person name="Yang G."/>
            <person name="Guo J."/>
            <person name="Zhuang L."/>
            <person name="Yuan Y."/>
            <person name="Zhou S."/>
        </authorList>
    </citation>
    <scope>NUCLEOTIDE SEQUENCE [LARGE SCALE GENOMIC DNA]</scope>
    <source>
        <strain evidence="6 7">GSS09</strain>
    </source>
</reference>
<dbReference type="EMBL" id="CP019698">
    <property type="protein sequence ID" value="AQS58057.1"/>
    <property type="molecule type" value="Genomic_DNA"/>
</dbReference>
<name>A0A1S6IWE4_9FIRM</name>
<evidence type="ECO:0000256" key="3">
    <source>
        <dbReference type="ARBA" id="ARBA00022840"/>
    </source>
</evidence>
<accession>A0A1S6IWE4</accession>
<dbReference type="CDD" id="cd00009">
    <property type="entry name" value="AAA"/>
    <property type="match status" value="1"/>
</dbReference>
<sequence>MNTQSGLIKAYAKHLKLPTVLRYEEVLRLAQAQGWGYEQFLVEILRKEITQRQENQMKRRIRNAHFPLDKSLDDFRFHHLPNVQEATVWQLATGEFVKRQENVIMIGNPGTGKTHLAIGLGRRLCKQGLSVRFYTAANLVTELSEAQEFHRLTKLEKALSKVDLLIVDELSYLTFSKAHAELLFHVLSNRNERGSVLITTNLEFSRWGELFPNEMLTAALIDRLTHHAYILDMNAESYRLKQRIESKFGSHD</sequence>
<dbReference type="Gene3D" id="3.40.50.300">
    <property type="entry name" value="P-loop containing nucleotide triphosphate hydrolases"/>
    <property type="match status" value="1"/>
</dbReference>
<dbReference type="InterPro" id="IPR028350">
    <property type="entry name" value="DNAC/IstB-like"/>
</dbReference>
<dbReference type="SUPFAM" id="SSF52540">
    <property type="entry name" value="P-loop containing nucleoside triphosphate hydrolases"/>
    <property type="match status" value="1"/>
</dbReference>
<dbReference type="Pfam" id="PF01695">
    <property type="entry name" value="IstB_IS21"/>
    <property type="match status" value="1"/>
</dbReference>
<evidence type="ECO:0000313" key="6">
    <source>
        <dbReference type="EMBL" id="AQS59107.1"/>
    </source>
</evidence>
<keyword evidence="7" id="KW-1185">Reference proteome</keyword>
<dbReference type="KEGG" id="dfg:B0537_08450"/>
<organism evidence="6 7">
    <name type="scientific">Desulforamulus ferrireducens</name>
    <dbReference type="NCBI Taxonomy" id="1833852"/>
    <lineage>
        <taxon>Bacteria</taxon>
        <taxon>Bacillati</taxon>
        <taxon>Bacillota</taxon>
        <taxon>Clostridia</taxon>
        <taxon>Eubacteriales</taxon>
        <taxon>Peptococcaceae</taxon>
        <taxon>Desulforamulus</taxon>
    </lineage>
</organism>
<dbReference type="Proteomes" id="UP000189464">
    <property type="component" value="Chromosome"/>
</dbReference>
<evidence type="ECO:0000256" key="2">
    <source>
        <dbReference type="ARBA" id="ARBA00022741"/>
    </source>
</evidence>
<reference evidence="6" key="2">
    <citation type="submission" date="2017-02" db="EMBL/GenBank/DDBJ databases">
        <authorList>
            <person name="Peterson S.W."/>
        </authorList>
    </citation>
    <scope>NUCLEOTIDE SEQUENCE</scope>
    <source>
        <strain evidence="6">GSS09</strain>
    </source>
</reference>
<dbReference type="STRING" id="1833852.B0537_02460"/>
<evidence type="ECO:0000259" key="4">
    <source>
        <dbReference type="SMART" id="SM00382"/>
    </source>
</evidence>
<dbReference type="InterPro" id="IPR027417">
    <property type="entry name" value="P-loop_NTPase"/>
</dbReference>
<dbReference type="KEGG" id="dfg:B0537_02460"/>
<dbReference type="NCBIfam" id="NF038214">
    <property type="entry name" value="IS21_help_AAA"/>
    <property type="match status" value="1"/>
</dbReference>
<dbReference type="PIRSF" id="PIRSF003073">
    <property type="entry name" value="DNAC_TnpB_IstB"/>
    <property type="match status" value="1"/>
</dbReference>
<dbReference type="GO" id="GO:0006260">
    <property type="term" value="P:DNA replication"/>
    <property type="evidence" value="ECO:0007669"/>
    <property type="project" value="TreeGrafter"/>
</dbReference>
<dbReference type="OrthoDB" id="9776217at2"/>
<evidence type="ECO:0000313" key="7">
    <source>
        <dbReference type="Proteomes" id="UP000189464"/>
    </source>
</evidence>
<dbReference type="InterPro" id="IPR047661">
    <property type="entry name" value="IstB"/>
</dbReference>
<comment type="similarity">
    <text evidence="1">Belongs to the IS21/IS1162 putative ATP-binding protein family.</text>
</comment>